<dbReference type="PANTHER" id="PTHR43674:SF16">
    <property type="entry name" value="CARBON-NITROGEN FAMILY, PUTATIVE (AFU_ORTHOLOGUE AFUA_5G02350)-RELATED"/>
    <property type="match status" value="1"/>
</dbReference>
<dbReference type="InterPro" id="IPR036526">
    <property type="entry name" value="C-N_Hydrolase_sf"/>
</dbReference>
<name>A0A255YQY2_9PROT</name>
<proteinExistence type="predicted"/>
<evidence type="ECO:0000259" key="2">
    <source>
        <dbReference type="PROSITE" id="PS50263"/>
    </source>
</evidence>
<sequence length="348" mass="37860">MSRDATYMALALQVTCHAVNRCADRAAARSRMADSIARIQDQIIASKRFIGPDVRLVVLPEYFLTGFPMGEGPALWAEKVALAMDGPEYKALGQAARSADCFIAGNAYERDPHFPRLYFQTSFVVAPQGNVILRYRRLISMFAPSPYDVWDHYLSVYGKDAIFPVVETEIGRLAAIASEEILYPEIARAHALRGAEIFVHSSSEVASPLATPKNIAKQARAIENLAYVVSANSAGVADISIPMASTDASSKIVDYRGQVLAEAGYGESMAAFAPIDLGALHAWRRRPGMGNIPSRLPLALFAEAYAGHEAQVRNGLLDPDGAPHAPDPAFYRERQLQVIARLDQSGVI</sequence>
<dbReference type="GO" id="GO:0016811">
    <property type="term" value="F:hydrolase activity, acting on carbon-nitrogen (but not peptide) bonds, in linear amides"/>
    <property type="evidence" value="ECO:0007669"/>
    <property type="project" value="TreeGrafter"/>
</dbReference>
<dbReference type="OrthoDB" id="9803803at2"/>
<dbReference type="RefSeq" id="WP_094458310.1">
    <property type="nucleotide sequence ID" value="NZ_NOXU01000032.1"/>
</dbReference>
<accession>A0A255YQY2</accession>
<keyword evidence="1" id="KW-0378">Hydrolase</keyword>
<keyword evidence="4" id="KW-1185">Reference proteome</keyword>
<dbReference type="PANTHER" id="PTHR43674">
    <property type="entry name" value="NITRILASE C965.09-RELATED"/>
    <property type="match status" value="1"/>
</dbReference>
<gene>
    <name evidence="3" type="ORF">CHU95_21055</name>
</gene>
<dbReference type="InterPro" id="IPR050345">
    <property type="entry name" value="Aliph_Amidase/BUP"/>
</dbReference>
<feature type="domain" description="CN hydrolase" evidence="2">
    <location>
        <begin position="14"/>
        <end position="277"/>
    </location>
</feature>
<dbReference type="Pfam" id="PF00795">
    <property type="entry name" value="CN_hydrolase"/>
    <property type="match status" value="1"/>
</dbReference>
<dbReference type="InterPro" id="IPR003010">
    <property type="entry name" value="C-N_Hydrolase"/>
</dbReference>
<dbReference type="Gene3D" id="3.60.110.10">
    <property type="entry name" value="Carbon-nitrogen hydrolase"/>
    <property type="match status" value="1"/>
</dbReference>
<evidence type="ECO:0000313" key="3">
    <source>
        <dbReference type="EMBL" id="OYQ31628.1"/>
    </source>
</evidence>
<comment type="caution">
    <text evidence="3">The sequence shown here is derived from an EMBL/GenBank/DDBJ whole genome shotgun (WGS) entry which is preliminary data.</text>
</comment>
<protein>
    <submittedName>
        <fullName evidence="3">Nitrilase</fullName>
    </submittedName>
</protein>
<dbReference type="EMBL" id="NOXU01000032">
    <property type="protein sequence ID" value="OYQ31628.1"/>
    <property type="molecule type" value="Genomic_DNA"/>
</dbReference>
<dbReference type="Proteomes" id="UP000216998">
    <property type="component" value="Unassembled WGS sequence"/>
</dbReference>
<organism evidence="3 4">
    <name type="scientific">Niveispirillum lacus</name>
    <dbReference type="NCBI Taxonomy" id="1981099"/>
    <lineage>
        <taxon>Bacteria</taxon>
        <taxon>Pseudomonadati</taxon>
        <taxon>Pseudomonadota</taxon>
        <taxon>Alphaproteobacteria</taxon>
        <taxon>Rhodospirillales</taxon>
        <taxon>Azospirillaceae</taxon>
        <taxon>Niveispirillum</taxon>
    </lineage>
</organism>
<evidence type="ECO:0000256" key="1">
    <source>
        <dbReference type="ARBA" id="ARBA00022801"/>
    </source>
</evidence>
<reference evidence="3 4" key="1">
    <citation type="submission" date="2017-07" db="EMBL/GenBank/DDBJ databases">
        <title>Niveispirillum cyanobacteriorum sp. nov., isolated from cyanobacterial aggregates in a eutrophic lake.</title>
        <authorList>
            <person name="Cai H."/>
        </authorList>
    </citation>
    <scope>NUCLEOTIDE SEQUENCE [LARGE SCALE GENOMIC DNA]</scope>
    <source>
        <strain evidence="4">TH1-14</strain>
    </source>
</reference>
<dbReference type="SUPFAM" id="SSF56317">
    <property type="entry name" value="Carbon-nitrogen hydrolase"/>
    <property type="match status" value="1"/>
</dbReference>
<dbReference type="PROSITE" id="PS50263">
    <property type="entry name" value="CN_HYDROLASE"/>
    <property type="match status" value="1"/>
</dbReference>
<evidence type="ECO:0000313" key="4">
    <source>
        <dbReference type="Proteomes" id="UP000216998"/>
    </source>
</evidence>
<dbReference type="AlphaFoldDB" id="A0A255YQY2"/>